<evidence type="ECO:0000313" key="3">
    <source>
        <dbReference type="Proteomes" id="UP000694044"/>
    </source>
</evidence>
<protein>
    <recommendedName>
        <fullName evidence="4">No apical meristem-associated C-terminal domain-containing protein</fullName>
    </recommendedName>
</protein>
<feature type="compositionally biased region" description="Basic and acidic residues" evidence="1">
    <location>
        <begin position="183"/>
        <end position="197"/>
    </location>
</feature>
<dbReference type="EMBL" id="JAGDFM010000790">
    <property type="protein sequence ID" value="KAG7376155.1"/>
    <property type="molecule type" value="Genomic_DNA"/>
</dbReference>
<name>A0A8T1V546_9STRA</name>
<keyword evidence="3" id="KW-1185">Reference proteome</keyword>
<dbReference type="Proteomes" id="UP000694044">
    <property type="component" value="Unassembled WGS sequence"/>
</dbReference>
<organism evidence="2 3">
    <name type="scientific">Phytophthora pseudosyringae</name>
    <dbReference type="NCBI Taxonomy" id="221518"/>
    <lineage>
        <taxon>Eukaryota</taxon>
        <taxon>Sar</taxon>
        <taxon>Stramenopiles</taxon>
        <taxon>Oomycota</taxon>
        <taxon>Peronosporomycetes</taxon>
        <taxon>Peronosporales</taxon>
        <taxon>Peronosporaceae</taxon>
        <taxon>Phytophthora</taxon>
    </lineage>
</organism>
<proteinExistence type="predicted"/>
<sequence length="285" mass="32620">MLSAFDSAELMDLTRAWVAVASDRQAHGNELFWDQVGVQYAASVPPTCRRPRTVEELQRQWKAMRPSMVAFVTLVSQKWKSSKPPTGGSRYHGQAFEFAVKTFRAATRRNFEYEAEAWLLVSQATWWTALKPQLMQQYASMHEEEEQERQERAECPVTPEDVSASPVCGRTRSRSDADDDEMQERRERRRLASEDLHSLTSGEEVQHSHLELPSEGSTVRETVIHTGADGAEQKTAGARVMERRLELDIMTQSGAGLSAEAKEYLHLQRQLILRRLKERIHQRLP</sequence>
<evidence type="ECO:0008006" key="4">
    <source>
        <dbReference type="Google" id="ProtNLM"/>
    </source>
</evidence>
<accession>A0A8T1V546</accession>
<gene>
    <name evidence="2" type="ORF">PHYPSEUDO_014195</name>
</gene>
<dbReference type="OrthoDB" id="125168at2759"/>
<dbReference type="AlphaFoldDB" id="A0A8T1V546"/>
<feature type="region of interest" description="Disordered" evidence="1">
    <location>
        <begin position="141"/>
        <end position="218"/>
    </location>
</feature>
<evidence type="ECO:0000313" key="2">
    <source>
        <dbReference type="EMBL" id="KAG7376155.1"/>
    </source>
</evidence>
<evidence type="ECO:0000256" key="1">
    <source>
        <dbReference type="SAM" id="MobiDB-lite"/>
    </source>
</evidence>
<reference evidence="2" key="1">
    <citation type="submission" date="2021-02" db="EMBL/GenBank/DDBJ databases">
        <authorList>
            <person name="Palmer J.M."/>
        </authorList>
    </citation>
    <scope>NUCLEOTIDE SEQUENCE</scope>
    <source>
        <strain evidence="2">SCRP734</strain>
    </source>
</reference>
<comment type="caution">
    <text evidence="2">The sequence shown here is derived from an EMBL/GenBank/DDBJ whole genome shotgun (WGS) entry which is preliminary data.</text>
</comment>